<dbReference type="InterPro" id="IPR014338">
    <property type="entry name" value="CHP02996_rpt-companion-dom"/>
</dbReference>
<organism evidence="1 2">
    <name type="scientific">Telmatocola sphagniphila</name>
    <dbReference type="NCBI Taxonomy" id="1123043"/>
    <lineage>
        <taxon>Bacteria</taxon>
        <taxon>Pseudomonadati</taxon>
        <taxon>Planctomycetota</taxon>
        <taxon>Planctomycetia</taxon>
        <taxon>Gemmatales</taxon>
        <taxon>Gemmataceae</taxon>
    </lineage>
</organism>
<evidence type="ECO:0000313" key="2">
    <source>
        <dbReference type="Proteomes" id="UP000676194"/>
    </source>
</evidence>
<dbReference type="EMBL" id="CP074694">
    <property type="protein sequence ID" value="QVL30197.1"/>
    <property type="molecule type" value="Genomic_DNA"/>
</dbReference>
<dbReference type="KEGG" id="tsph:KIH39_15190"/>
<proteinExistence type="predicted"/>
<sequence>MIDMMPTQTASDRAAFLRRICETPFDDTPRLIYGDWLEEIGEVREAEFIREQIVRPSMIISLATDIDEITGERFFEYDQCRGFFESLECSCSNFMEHAEELFSEHPLTRVKLTDKRPFSDQRGPTWLNRGHPLIQGFQPSENVIETEIFDLLTGFKRHRGPISRFIDSESALEALSRACVDYGRELAGLPKMVWPVEQNKSS</sequence>
<name>A0A8E6B2Q7_9BACT</name>
<dbReference type="NCBIfam" id="TIGR02996">
    <property type="entry name" value="rpt_mate_G_obs"/>
    <property type="match status" value="1"/>
</dbReference>
<gene>
    <name evidence="1" type="ORF">KIH39_15190</name>
</gene>
<dbReference type="AlphaFoldDB" id="A0A8E6B2Q7"/>
<protein>
    <submittedName>
        <fullName evidence="1">TIGR02996 domain-containing protein</fullName>
    </submittedName>
</protein>
<accession>A0A8E6B2Q7</accession>
<dbReference type="Proteomes" id="UP000676194">
    <property type="component" value="Chromosome"/>
</dbReference>
<keyword evidence="2" id="KW-1185">Reference proteome</keyword>
<evidence type="ECO:0000313" key="1">
    <source>
        <dbReference type="EMBL" id="QVL30197.1"/>
    </source>
</evidence>
<reference evidence="1" key="1">
    <citation type="submission" date="2021-05" db="EMBL/GenBank/DDBJ databases">
        <title>Complete genome sequence of the cellulolytic planctomycete Telmatocola sphagniphila SP2T and characterization of the first cellulase from planctomycetes.</title>
        <authorList>
            <person name="Rakitin A.L."/>
            <person name="Beletsky A.V."/>
            <person name="Naumoff D.G."/>
            <person name="Kulichevskaya I.S."/>
            <person name="Mardanov A.V."/>
            <person name="Ravin N.V."/>
            <person name="Dedysh S.N."/>
        </authorList>
    </citation>
    <scope>NUCLEOTIDE SEQUENCE</scope>
    <source>
        <strain evidence="1">SP2T</strain>
    </source>
</reference>